<sequence>MCPAVGTVAGFGSDQVWSVAGDQAQRSTRCNNPRHCRECSKNRMCNCMHDSLHACMQACKSVLCRCAKTPHTTSGAMPCITQTKSMKSSPRVG</sequence>
<keyword evidence="1" id="KW-0614">Plasmid</keyword>
<dbReference type="EMBL" id="LN811400">
    <property type="protein sequence ID" value="CEO96469.1"/>
    <property type="molecule type" value="Genomic_DNA"/>
</dbReference>
<gene>
    <name evidence="1" type="ORF">pXCCB1459_0040</name>
</gene>
<proteinExistence type="predicted"/>
<geneLocation type="plasmid" evidence="1">
    <name>I</name>
</geneLocation>
<organism evidence="1">
    <name type="scientific">Xanthomonas campestris pv. campestris</name>
    <dbReference type="NCBI Taxonomy" id="340"/>
    <lineage>
        <taxon>Bacteria</taxon>
        <taxon>Pseudomonadati</taxon>
        <taxon>Pseudomonadota</taxon>
        <taxon>Gammaproteobacteria</taxon>
        <taxon>Lysobacterales</taxon>
        <taxon>Lysobacteraceae</taxon>
        <taxon>Xanthomonas</taxon>
    </lineage>
</organism>
<dbReference type="AlphaFoldDB" id="A0A0C7KKL2"/>
<protein>
    <submittedName>
        <fullName evidence="1">Uncharacterized protein</fullName>
    </submittedName>
</protein>
<accession>A0A0C7KKL2</accession>
<reference evidence="1" key="1">
    <citation type="submission" date="2015-01" db="EMBL/GenBank/DDBJ databases">
        <authorList>
            <person name="Wibberg Daniel"/>
        </authorList>
    </citation>
    <scope>NUCLEOTIDE SEQUENCE</scope>
    <source>
        <strain evidence="1">B-1459</strain>
        <plasmid evidence="1">I</plasmid>
    </source>
</reference>
<name>A0A0C7KKL2_XANCE</name>
<evidence type="ECO:0000313" key="1">
    <source>
        <dbReference type="EMBL" id="CEO96469.1"/>
    </source>
</evidence>